<reference evidence="1 2" key="1">
    <citation type="submission" date="2020-01" db="EMBL/GenBank/DDBJ databases">
        <title>Whole genome and functional gene identification of agarase of Vibrio HN897.</title>
        <authorList>
            <person name="Liu Y."/>
            <person name="Zhao Z."/>
        </authorList>
    </citation>
    <scope>NUCLEOTIDE SEQUENCE [LARGE SCALE GENOMIC DNA]</scope>
    <source>
        <strain evidence="1 2">HN897</strain>
    </source>
</reference>
<evidence type="ECO:0000313" key="2">
    <source>
        <dbReference type="Proteomes" id="UP000464262"/>
    </source>
</evidence>
<keyword evidence="2" id="KW-1185">Reference proteome</keyword>
<proteinExistence type="predicted"/>
<protein>
    <submittedName>
        <fullName evidence="1">DUF1800 family protein</fullName>
    </submittedName>
</protein>
<dbReference type="KEGG" id="vas:GT360_15875"/>
<dbReference type="Proteomes" id="UP000464262">
    <property type="component" value="Chromosome 2"/>
</dbReference>
<dbReference type="PANTHER" id="PTHR43737">
    <property type="entry name" value="BLL7424 PROTEIN"/>
    <property type="match status" value="1"/>
</dbReference>
<gene>
    <name evidence="1" type="ORF">GT360_15875</name>
</gene>
<dbReference type="AlphaFoldDB" id="A0A7Z2T687"/>
<sequence length="500" mass="56453">MENLSYKQAARFLDLATMGIRAGEVEHLLEIDDREAWLNNQLNLAATSHVDRLNYQLQERGQSQLTQEMRVCAWLDLTLWSEDQLRQRMAYALSQILVVNDRDAQLSPYPDGLANYYDLLSTHAFGDYKTLLYHVTRSPIMGHFLTMVGNLPKAETGVNPDQNYARELMQLFTIGLEELNPDGTLKLDIDNNPIPTYDDTDVENMARVFTGWFMTNGSMLEPMESDDLYHDQDEKVVLGQTLPAGLTAEQDLDAVLDLLVNHPNTAPFVSRLLIQRFVTSNPLPAYVERVASVFVQSNGNLGEVIKAILLDSEVEVQNSVNKAKLREPILAMTHFCRALDCKPGSNGKVTYDSLLYRETFNQYPLGSPSVFNFYSPDYKPPGELANNNLASPELEIIDWNQTIRMSNLAWKLVQDNGYKTGSNSKQELYPKISDFTNIAGDYDALSSLICDRFFHGEMPVDLAPRLEALWNAKSTNNKPYAVAPMLYLAFVSADFMVQES</sequence>
<dbReference type="PANTHER" id="PTHR43737:SF1">
    <property type="entry name" value="DUF1501 DOMAIN-CONTAINING PROTEIN"/>
    <property type="match status" value="1"/>
</dbReference>
<dbReference type="RefSeq" id="WP_164649939.1">
    <property type="nucleotide sequence ID" value="NZ_CP047476.1"/>
</dbReference>
<name>A0A7Z2T687_9VIBR</name>
<dbReference type="InterPro" id="IPR014917">
    <property type="entry name" value="DUF1800"/>
</dbReference>
<dbReference type="Pfam" id="PF08811">
    <property type="entry name" value="DUF1800"/>
    <property type="match status" value="1"/>
</dbReference>
<evidence type="ECO:0000313" key="1">
    <source>
        <dbReference type="EMBL" id="QIA65040.1"/>
    </source>
</evidence>
<organism evidence="1 2">
    <name type="scientific">Vibrio astriarenae</name>
    <dbReference type="NCBI Taxonomy" id="1481923"/>
    <lineage>
        <taxon>Bacteria</taxon>
        <taxon>Pseudomonadati</taxon>
        <taxon>Pseudomonadota</taxon>
        <taxon>Gammaproteobacteria</taxon>
        <taxon>Vibrionales</taxon>
        <taxon>Vibrionaceae</taxon>
        <taxon>Vibrio</taxon>
    </lineage>
</organism>
<dbReference type="EMBL" id="CP047476">
    <property type="protein sequence ID" value="QIA65040.1"/>
    <property type="molecule type" value="Genomic_DNA"/>
</dbReference>
<accession>A0A7Z2T687</accession>